<evidence type="ECO:0000313" key="2">
    <source>
        <dbReference type="Proteomes" id="UP001317822"/>
    </source>
</evidence>
<sequence>MAHQVDTFGVYVRDRLEEWGREFALHRDCEYLGHRSKDMLQVLVEHRGEMPPKVVGFKPLEIPPMPQQIEDIVCDIARYNLARAVVLRAYYCGRGRRGVERFETANELAMGHGIPRIPRSRYYNEHDLGFAEVRGVLMGISRAA</sequence>
<keyword evidence="2" id="KW-1185">Reference proteome</keyword>
<evidence type="ECO:0000313" key="1">
    <source>
        <dbReference type="EMBL" id="BDU17541.1"/>
    </source>
</evidence>
<dbReference type="EMBL" id="AP027041">
    <property type="protein sequence ID" value="BDU17541.1"/>
    <property type="molecule type" value="Genomic_DNA"/>
</dbReference>
<accession>A0ABM8DG05</accession>
<organism evidence="1 2">
    <name type="scientific">Lysobacter auxotrophicus</name>
    <dbReference type="NCBI Taxonomy" id="2992573"/>
    <lineage>
        <taxon>Bacteria</taxon>
        <taxon>Pseudomonadati</taxon>
        <taxon>Pseudomonadota</taxon>
        <taxon>Gammaproteobacteria</taxon>
        <taxon>Lysobacterales</taxon>
        <taxon>Lysobacteraceae</taxon>
        <taxon>Lysobacter</taxon>
    </lineage>
</organism>
<name>A0ABM8DG05_9GAMM</name>
<dbReference type="RefSeq" id="WP_281779467.1">
    <property type="nucleotide sequence ID" value="NZ_AP027041.1"/>
</dbReference>
<reference evidence="1 2" key="1">
    <citation type="journal article" date="2023" name="Int. J. Syst. Evol. Microbiol.">
        <title>Physiological and genomic analyses of cobalamin (vitamin B12)-auxotrophy of Lysobacter auxotrophicus sp. nov., a methionine-auxotrophic chitinolytic bacterium isolated from chitin-treated soil.</title>
        <authorList>
            <person name="Saito A."/>
            <person name="Dohra H."/>
            <person name="Hamada M."/>
            <person name="Moriuchi R."/>
            <person name="Kotsuchibashi Y."/>
            <person name="Mori K."/>
        </authorList>
    </citation>
    <scope>NUCLEOTIDE SEQUENCE [LARGE SCALE GENOMIC DNA]</scope>
    <source>
        <strain evidence="1 2">5-21a</strain>
    </source>
</reference>
<gene>
    <name evidence="1" type="ORF">LA521A_27420</name>
</gene>
<protein>
    <submittedName>
        <fullName evidence="1">Uncharacterized protein</fullName>
    </submittedName>
</protein>
<proteinExistence type="predicted"/>
<dbReference type="Proteomes" id="UP001317822">
    <property type="component" value="Chromosome"/>
</dbReference>